<proteinExistence type="predicted"/>
<protein>
    <submittedName>
        <fullName evidence="1">Uncharacterized protein</fullName>
    </submittedName>
</protein>
<reference evidence="2" key="1">
    <citation type="journal article" date="2023" name="G3 (Bethesda)">
        <title>Genome assembly and association tests identify interacting loci associated with vigor, precocity, and sex in interspecific pistachio rootstocks.</title>
        <authorList>
            <person name="Palmer W."/>
            <person name="Jacygrad E."/>
            <person name="Sagayaradj S."/>
            <person name="Cavanaugh K."/>
            <person name="Han R."/>
            <person name="Bertier L."/>
            <person name="Beede B."/>
            <person name="Kafkas S."/>
            <person name="Golino D."/>
            <person name="Preece J."/>
            <person name="Michelmore R."/>
        </authorList>
    </citation>
    <scope>NUCLEOTIDE SEQUENCE [LARGE SCALE GENOMIC DNA]</scope>
</reference>
<evidence type="ECO:0000313" key="2">
    <source>
        <dbReference type="Proteomes" id="UP001164250"/>
    </source>
</evidence>
<sequence>MVFRNYTDNMAVEIEKLISAHPEDDNGPAKEKKLGFILSYPVEQAASTSGSCHKMEEFCGWEKLVAEVNQALEKHGVNIRVYALVDDTIGNLAGGRYYDRETMAAVTVGRGTNAAYVESPQAVPKWEDAGSSNPGPRIFEKLTSGMYLGRNCEKSLTEDCPRNCLIWRYCTSKT</sequence>
<name>A0ACC1BHA7_9ROSI</name>
<accession>A0ACC1BHA7</accession>
<organism evidence="1 2">
    <name type="scientific">Pistacia atlantica</name>
    <dbReference type="NCBI Taxonomy" id="434234"/>
    <lineage>
        <taxon>Eukaryota</taxon>
        <taxon>Viridiplantae</taxon>
        <taxon>Streptophyta</taxon>
        <taxon>Embryophyta</taxon>
        <taxon>Tracheophyta</taxon>
        <taxon>Spermatophyta</taxon>
        <taxon>Magnoliopsida</taxon>
        <taxon>eudicotyledons</taxon>
        <taxon>Gunneridae</taxon>
        <taxon>Pentapetalae</taxon>
        <taxon>rosids</taxon>
        <taxon>malvids</taxon>
        <taxon>Sapindales</taxon>
        <taxon>Anacardiaceae</taxon>
        <taxon>Pistacia</taxon>
    </lineage>
</organism>
<dbReference type="EMBL" id="CM047901">
    <property type="protein sequence ID" value="KAJ0098271.1"/>
    <property type="molecule type" value="Genomic_DNA"/>
</dbReference>
<evidence type="ECO:0000313" key="1">
    <source>
        <dbReference type="EMBL" id="KAJ0098271.1"/>
    </source>
</evidence>
<dbReference type="Proteomes" id="UP001164250">
    <property type="component" value="Chromosome 5"/>
</dbReference>
<gene>
    <name evidence="1" type="ORF">Patl1_28431</name>
</gene>
<comment type="caution">
    <text evidence="1">The sequence shown here is derived from an EMBL/GenBank/DDBJ whole genome shotgun (WGS) entry which is preliminary data.</text>
</comment>
<keyword evidence="2" id="KW-1185">Reference proteome</keyword>